<dbReference type="EMBL" id="VSSQ01020033">
    <property type="protein sequence ID" value="MPM64585.1"/>
    <property type="molecule type" value="Genomic_DNA"/>
</dbReference>
<evidence type="ECO:0000313" key="1">
    <source>
        <dbReference type="EMBL" id="MPM64585.1"/>
    </source>
</evidence>
<accession>A0A645BGT3</accession>
<protein>
    <submittedName>
        <fullName evidence="1">Uncharacterized protein</fullName>
    </submittedName>
</protein>
<organism evidence="1">
    <name type="scientific">bioreactor metagenome</name>
    <dbReference type="NCBI Taxonomy" id="1076179"/>
    <lineage>
        <taxon>unclassified sequences</taxon>
        <taxon>metagenomes</taxon>
        <taxon>ecological metagenomes</taxon>
    </lineage>
</organism>
<dbReference type="AlphaFoldDB" id="A0A645BGT3"/>
<sequence length="71" mass="7681">MPGIDIANAQFTLSVLRIADNTGNGGIGVLHGAQCFKNMTTLMTNIFIGRHKVLGRQNMGNILAQNEESEH</sequence>
<proteinExistence type="predicted"/>
<comment type="caution">
    <text evidence="1">The sequence shown here is derived from an EMBL/GenBank/DDBJ whole genome shotgun (WGS) entry which is preliminary data.</text>
</comment>
<gene>
    <name evidence="1" type="ORF">SDC9_111472</name>
</gene>
<reference evidence="1" key="1">
    <citation type="submission" date="2019-08" db="EMBL/GenBank/DDBJ databases">
        <authorList>
            <person name="Kucharzyk K."/>
            <person name="Murdoch R.W."/>
            <person name="Higgins S."/>
            <person name="Loffler F."/>
        </authorList>
    </citation>
    <scope>NUCLEOTIDE SEQUENCE</scope>
</reference>
<name>A0A645BGT3_9ZZZZ</name>